<organism evidence="1 2">
    <name type="scientific">Candidatus Thiomargarita nelsonii</name>
    <dbReference type="NCBI Taxonomy" id="1003181"/>
    <lineage>
        <taxon>Bacteria</taxon>
        <taxon>Pseudomonadati</taxon>
        <taxon>Pseudomonadota</taxon>
        <taxon>Gammaproteobacteria</taxon>
        <taxon>Thiotrichales</taxon>
        <taxon>Thiotrichaceae</taxon>
        <taxon>Thiomargarita</taxon>
    </lineage>
</organism>
<accession>A0A176RYI8</accession>
<evidence type="ECO:0000313" key="2">
    <source>
        <dbReference type="Proteomes" id="UP000076962"/>
    </source>
</evidence>
<sequence length="55" mass="6120">MRYSSPVFPKPVLSVVISYKSSWASILIIRMPANSPLTTIGADILKTRVFVIIEI</sequence>
<evidence type="ECO:0000313" key="1">
    <source>
        <dbReference type="EMBL" id="OAD20851.1"/>
    </source>
</evidence>
<keyword evidence="2" id="KW-1185">Reference proteome</keyword>
<proteinExistence type="predicted"/>
<comment type="caution">
    <text evidence="1">The sequence shown here is derived from an EMBL/GenBank/DDBJ whole genome shotgun (WGS) entry which is preliminary data.</text>
</comment>
<dbReference type="Proteomes" id="UP000076962">
    <property type="component" value="Unassembled WGS sequence"/>
</dbReference>
<name>A0A176RYI8_9GAMM</name>
<dbReference type="AlphaFoldDB" id="A0A176RYI8"/>
<dbReference type="EMBL" id="LUTY01002059">
    <property type="protein sequence ID" value="OAD20851.1"/>
    <property type="molecule type" value="Genomic_DNA"/>
</dbReference>
<protein>
    <submittedName>
        <fullName evidence="1">Uncharacterized protein</fullName>
    </submittedName>
</protein>
<gene>
    <name evidence="1" type="ORF">THIOM_003418</name>
</gene>
<reference evidence="1 2" key="1">
    <citation type="submission" date="2016-05" db="EMBL/GenBank/DDBJ databases">
        <title>Single-cell genome of chain-forming Candidatus Thiomargarita nelsonii and comparison to other large sulfur-oxidizing bacteria.</title>
        <authorList>
            <person name="Winkel M."/>
            <person name="Salman V."/>
            <person name="Woyke T."/>
            <person name="Schulz-Vogt H."/>
            <person name="Richter M."/>
            <person name="Flood B."/>
            <person name="Bailey J."/>
            <person name="Amann R."/>
            <person name="Mussmann M."/>
        </authorList>
    </citation>
    <scope>NUCLEOTIDE SEQUENCE [LARGE SCALE GENOMIC DNA]</scope>
    <source>
        <strain evidence="1 2">THI036</strain>
    </source>
</reference>